<accession>A0A4S4E4F5</accession>
<evidence type="ECO:0000313" key="2">
    <source>
        <dbReference type="EMBL" id="THG10831.1"/>
    </source>
</evidence>
<dbReference type="Proteomes" id="UP000306102">
    <property type="component" value="Unassembled WGS sequence"/>
</dbReference>
<reference evidence="2 3" key="1">
    <citation type="journal article" date="2018" name="Proc. Natl. Acad. Sci. U.S.A.">
        <title>Draft genome sequence of Camellia sinensis var. sinensis provides insights into the evolution of the tea genome and tea quality.</title>
        <authorList>
            <person name="Wei C."/>
            <person name="Yang H."/>
            <person name="Wang S."/>
            <person name="Zhao J."/>
            <person name="Liu C."/>
            <person name="Gao L."/>
            <person name="Xia E."/>
            <person name="Lu Y."/>
            <person name="Tai Y."/>
            <person name="She G."/>
            <person name="Sun J."/>
            <person name="Cao H."/>
            <person name="Tong W."/>
            <person name="Gao Q."/>
            <person name="Li Y."/>
            <person name="Deng W."/>
            <person name="Jiang X."/>
            <person name="Wang W."/>
            <person name="Chen Q."/>
            <person name="Zhang S."/>
            <person name="Li H."/>
            <person name="Wu J."/>
            <person name="Wang P."/>
            <person name="Li P."/>
            <person name="Shi C."/>
            <person name="Zheng F."/>
            <person name="Jian J."/>
            <person name="Huang B."/>
            <person name="Shan D."/>
            <person name="Shi M."/>
            <person name="Fang C."/>
            <person name="Yue Y."/>
            <person name="Li F."/>
            <person name="Li D."/>
            <person name="Wei S."/>
            <person name="Han B."/>
            <person name="Jiang C."/>
            <person name="Yin Y."/>
            <person name="Xia T."/>
            <person name="Zhang Z."/>
            <person name="Bennetzen J.L."/>
            <person name="Zhao S."/>
            <person name="Wan X."/>
        </authorList>
    </citation>
    <scope>NUCLEOTIDE SEQUENCE [LARGE SCALE GENOMIC DNA]</scope>
    <source>
        <strain evidence="3">cv. Shuchazao</strain>
        <tissue evidence="2">Leaf</tissue>
    </source>
</reference>
<dbReference type="STRING" id="542762.A0A4S4E4F5"/>
<organism evidence="2 3">
    <name type="scientific">Camellia sinensis var. sinensis</name>
    <name type="common">China tea</name>
    <dbReference type="NCBI Taxonomy" id="542762"/>
    <lineage>
        <taxon>Eukaryota</taxon>
        <taxon>Viridiplantae</taxon>
        <taxon>Streptophyta</taxon>
        <taxon>Embryophyta</taxon>
        <taxon>Tracheophyta</taxon>
        <taxon>Spermatophyta</taxon>
        <taxon>Magnoliopsida</taxon>
        <taxon>eudicotyledons</taxon>
        <taxon>Gunneridae</taxon>
        <taxon>Pentapetalae</taxon>
        <taxon>asterids</taxon>
        <taxon>Ericales</taxon>
        <taxon>Theaceae</taxon>
        <taxon>Camellia</taxon>
    </lineage>
</organism>
<evidence type="ECO:0000313" key="3">
    <source>
        <dbReference type="Proteomes" id="UP000306102"/>
    </source>
</evidence>
<protein>
    <submittedName>
        <fullName evidence="2">Uncharacterized protein</fullName>
    </submittedName>
</protein>
<name>A0A4S4E4F5_CAMSN</name>
<evidence type="ECO:0000256" key="1">
    <source>
        <dbReference type="SAM" id="MobiDB-lite"/>
    </source>
</evidence>
<feature type="region of interest" description="Disordered" evidence="1">
    <location>
        <begin position="85"/>
        <end position="143"/>
    </location>
</feature>
<gene>
    <name evidence="2" type="ORF">TEA_015615</name>
</gene>
<proteinExistence type="predicted"/>
<sequence>MALRRNLISRSLQAKHLHGLAVRTSLAAPPELPPFDYVPKPYNGPSADEVLAKRKKFLGPSLFYYYQKPLLVIFTFRRAATLPSPPAGPQPCLLKPPSTPLPSGPSSPTAGSASSTNLHGSSSSKLTSNGPSRITEISNDPHNPPITGSAVAVAVAAHALLPPAGSQPIQTFLSLSASH</sequence>
<feature type="compositionally biased region" description="Polar residues" evidence="1">
    <location>
        <begin position="116"/>
        <end position="141"/>
    </location>
</feature>
<dbReference type="AlphaFoldDB" id="A0A4S4E4F5"/>
<dbReference type="EMBL" id="SDRB02007664">
    <property type="protein sequence ID" value="THG10831.1"/>
    <property type="molecule type" value="Genomic_DNA"/>
</dbReference>
<comment type="caution">
    <text evidence="2">The sequence shown here is derived from an EMBL/GenBank/DDBJ whole genome shotgun (WGS) entry which is preliminary data.</text>
</comment>
<keyword evidence="3" id="KW-1185">Reference proteome</keyword>
<feature type="compositionally biased region" description="Low complexity" evidence="1">
    <location>
        <begin position="106"/>
        <end position="115"/>
    </location>
</feature>